<proteinExistence type="predicted"/>
<keyword evidence="2" id="KW-0472">Membrane</keyword>
<dbReference type="OrthoDB" id="4794509at2"/>
<sequence>MSGTGEWGRGPETPPAGPSSPDPFVPPSNPAFGAPRPSAQGAPPSSWPSAGSVAFTPSVGAPTGSAIAALVLAIVGAVVGLAIGWGFPLSVIALVLALKSRAASRTLATWSIVLVAVSALGSIAWLVYSAVYLLG</sequence>
<evidence type="ECO:0000313" key="3">
    <source>
        <dbReference type="EMBL" id="PSL36701.1"/>
    </source>
</evidence>
<name>A0A2P8GRW4_9MICO</name>
<feature type="transmembrane region" description="Helical" evidence="2">
    <location>
        <begin position="66"/>
        <end position="98"/>
    </location>
</feature>
<feature type="compositionally biased region" description="Low complexity" evidence="1">
    <location>
        <begin position="37"/>
        <end position="50"/>
    </location>
</feature>
<dbReference type="AlphaFoldDB" id="A0A2P8GRW4"/>
<keyword evidence="2" id="KW-0812">Transmembrane</keyword>
<organism evidence="3 4">
    <name type="scientific">Labedella gwakjiensis</name>
    <dbReference type="NCBI Taxonomy" id="390269"/>
    <lineage>
        <taxon>Bacteria</taxon>
        <taxon>Bacillati</taxon>
        <taxon>Actinomycetota</taxon>
        <taxon>Actinomycetes</taxon>
        <taxon>Micrococcales</taxon>
        <taxon>Microbacteriaceae</taxon>
        <taxon>Labedella</taxon>
    </lineage>
</organism>
<keyword evidence="2" id="KW-1133">Transmembrane helix</keyword>
<feature type="compositionally biased region" description="Pro residues" evidence="1">
    <location>
        <begin position="12"/>
        <end position="29"/>
    </location>
</feature>
<feature type="transmembrane region" description="Helical" evidence="2">
    <location>
        <begin position="110"/>
        <end position="134"/>
    </location>
</feature>
<gene>
    <name evidence="3" type="ORF">CLV49_0299</name>
</gene>
<reference evidence="3 4" key="1">
    <citation type="submission" date="2018-03" db="EMBL/GenBank/DDBJ databases">
        <title>Genomic Encyclopedia of Archaeal and Bacterial Type Strains, Phase II (KMG-II): from individual species to whole genera.</title>
        <authorList>
            <person name="Goeker M."/>
        </authorList>
    </citation>
    <scope>NUCLEOTIDE SEQUENCE [LARGE SCALE GENOMIC DNA]</scope>
    <source>
        <strain evidence="3 4">DSM 21548</strain>
    </source>
</reference>
<evidence type="ECO:0000256" key="2">
    <source>
        <dbReference type="SAM" id="Phobius"/>
    </source>
</evidence>
<protein>
    <recommendedName>
        <fullName evidence="5">DUF4190 domain-containing protein</fullName>
    </recommendedName>
</protein>
<feature type="region of interest" description="Disordered" evidence="1">
    <location>
        <begin position="1"/>
        <end position="50"/>
    </location>
</feature>
<comment type="caution">
    <text evidence="3">The sequence shown here is derived from an EMBL/GenBank/DDBJ whole genome shotgun (WGS) entry which is preliminary data.</text>
</comment>
<evidence type="ECO:0000256" key="1">
    <source>
        <dbReference type="SAM" id="MobiDB-lite"/>
    </source>
</evidence>
<dbReference type="Proteomes" id="UP000241203">
    <property type="component" value="Unassembled WGS sequence"/>
</dbReference>
<evidence type="ECO:0008006" key="5">
    <source>
        <dbReference type="Google" id="ProtNLM"/>
    </source>
</evidence>
<dbReference type="RefSeq" id="WP_158261877.1">
    <property type="nucleotide sequence ID" value="NZ_PYAU01000001.1"/>
</dbReference>
<accession>A0A2P8GRW4</accession>
<evidence type="ECO:0000313" key="4">
    <source>
        <dbReference type="Proteomes" id="UP000241203"/>
    </source>
</evidence>
<dbReference type="EMBL" id="PYAU01000001">
    <property type="protein sequence ID" value="PSL36701.1"/>
    <property type="molecule type" value="Genomic_DNA"/>
</dbReference>